<feature type="transmembrane region" description="Helical" evidence="2">
    <location>
        <begin position="104"/>
        <end position="128"/>
    </location>
</feature>
<evidence type="ECO:0000256" key="2">
    <source>
        <dbReference type="SAM" id="Phobius"/>
    </source>
</evidence>
<gene>
    <name evidence="3" type="ORF">BaRGS_00029005</name>
</gene>
<proteinExistence type="predicted"/>
<organism evidence="3 4">
    <name type="scientific">Batillaria attramentaria</name>
    <dbReference type="NCBI Taxonomy" id="370345"/>
    <lineage>
        <taxon>Eukaryota</taxon>
        <taxon>Metazoa</taxon>
        <taxon>Spiralia</taxon>
        <taxon>Lophotrochozoa</taxon>
        <taxon>Mollusca</taxon>
        <taxon>Gastropoda</taxon>
        <taxon>Caenogastropoda</taxon>
        <taxon>Sorbeoconcha</taxon>
        <taxon>Cerithioidea</taxon>
        <taxon>Batillariidae</taxon>
        <taxon>Batillaria</taxon>
    </lineage>
</organism>
<dbReference type="Proteomes" id="UP001519460">
    <property type="component" value="Unassembled WGS sequence"/>
</dbReference>
<dbReference type="AlphaFoldDB" id="A0ABD0JYC1"/>
<reference evidence="3 4" key="1">
    <citation type="journal article" date="2023" name="Sci. Data">
        <title>Genome assembly of the Korean intertidal mud-creeper Batillaria attramentaria.</title>
        <authorList>
            <person name="Patra A.K."/>
            <person name="Ho P.T."/>
            <person name="Jun S."/>
            <person name="Lee S.J."/>
            <person name="Kim Y."/>
            <person name="Won Y.J."/>
        </authorList>
    </citation>
    <scope>NUCLEOTIDE SEQUENCE [LARGE SCALE GENOMIC DNA]</scope>
    <source>
        <strain evidence="3">Wonlab-2016</strain>
    </source>
</reference>
<keyword evidence="2" id="KW-0812">Transmembrane</keyword>
<keyword evidence="4" id="KW-1185">Reference proteome</keyword>
<sequence length="139" mass="15491">MKLKNPNPNTQHRPASLRPRKHHDFSLSIISYNQHHITSSRRKAALRLRLCSQSGLRKARDGKTSQHRPASLRPGKRHDFSLSPSSPGAWGSGSFDHYLPLENMISHSSVASIFSASTSLFVVFIFAGGPRLRGVCHRV</sequence>
<keyword evidence="2" id="KW-1133">Transmembrane helix</keyword>
<accession>A0ABD0JYC1</accession>
<comment type="caution">
    <text evidence="3">The sequence shown here is derived from an EMBL/GenBank/DDBJ whole genome shotgun (WGS) entry which is preliminary data.</text>
</comment>
<feature type="region of interest" description="Disordered" evidence="1">
    <location>
        <begin position="54"/>
        <end position="89"/>
    </location>
</feature>
<protein>
    <submittedName>
        <fullName evidence="3">Uncharacterized protein</fullName>
    </submittedName>
</protein>
<evidence type="ECO:0000256" key="1">
    <source>
        <dbReference type="SAM" id="MobiDB-lite"/>
    </source>
</evidence>
<keyword evidence="2" id="KW-0472">Membrane</keyword>
<dbReference type="EMBL" id="JACVVK020000296">
    <property type="protein sequence ID" value="KAK7479729.1"/>
    <property type="molecule type" value="Genomic_DNA"/>
</dbReference>
<feature type="region of interest" description="Disordered" evidence="1">
    <location>
        <begin position="1"/>
        <end position="20"/>
    </location>
</feature>
<evidence type="ECO:0000313" key="3">
    <source>
        <dbReference type="EMBL" id="KAK7479729.1"/>
    </source>
</evidence>
<evidence type="ECO:0000313" key="4">
    <source>
        <dbReference type="Proteomes" id="UP001519460"/>
    </source>
</evidence>
<feature type="compositionally biased region" description="Polar residues" evidence="1">
    <location>
        <begin position="1"/>
        <end position="13"/>
    </location>
</feature>
<name>A0ABD0JYC1_9CAEN</name>